<dbReference type="Gene3D" id="3.30.750.24">
    <property type="entry name" value="STAS domain"/>
    <property type="match status" value="1"/>
</dbReference>
<dbReference type="EMBL" id="LNQE01000137">
    <property type="protein sequence ID" value="KUG29060.1"/>
    <property type="molecule type" value="Genomic_DNA"/>
</dbReference>
<comment type="caution">
    <text evidence="2">The sequence shown here is derived from an EMBL/GenBank/DDBJ whole genome shotgun (WGS) entry which is preliminary data.</text>
</comment>
<reference evidence="2" key="1">
    <citation type="journal article" date="2015" name="Proc. Natl. Acad. Sci. U.S.A.">
        <title>Networks of energetic and metabolic interactions define dynamics in microbial communities.</title>
        <authorList>
            <person name="Embree M."/>
            <person name="Liu J.K."/>
            <person name="Al-Bassam M.M."/>
            <person name="Zengler K."/>
        </authorList>
    </citation>
    <scope>NUCLEOTIDE SEQUENCE</scope>
</reference>
<dbReference type="InterPro" id="IPR036513">
    <property type="entry name" value="STAS_dom_sf"/>
</dbReference>
<dbReference type="Pfam" id="PF01740">
    <property type="entry name" value="STAS"/>
    <property type="match status" value="1"/>
</dbReference>
<sequence>MNHIDATRQGQCVYVRLTGEFARDAADDMDAVLAAVPGAPTLVLDLSAADHLGGVGITYLIKLQTRLSTRGGELFLCNLSVNVSTELAMRELSGFFRVVEGWDADMGEEILPLLAAR</sequence>
<dbReference type="PROSITE" id="PS50801">
    <property type="entry name" value="STAS"/>
    <property type="match status" value="1"/>
</dbReference>
<evidence type="ECO:0000259" key="1">
    <source>
        <dbReference type="PROSITE" id="PS50801"/>
    </source>
</evidence>
<feature type="domain" description="STAS" evidence="1">
    <location>
        <begin position="2"/>
        <end position="87"/>
    </location>
</feature>
<dbReference type="SUPFAM" id="SSF52091">
    <property type="entry name" value="SpoIIaa-like"/>
    <property type="match status" value="1"/>
</dbReference>
<dbReference type="InterPro" id="IPR002645">
    <property type="entry name" value="STAS_dom"/>
</dbReference>
<protein>
    <recommendedName>
        <fullName evidence="1">STAS domain-containing protein</fullName>
    </recommendedName>
</protein>
<proteinExistence type="predicted"/>
<organism evidence="2">
    <name type="scientific">hydrocarbon metagenome</name>
    <dbReference type="NCBI Taxonomy" id="938273"/>
    <lineage>
        <taxon>unclassified sequences</taxon>
        <taxon>metagenomes</taxon>
        <taxon>ecological metagenomes</taxon>
    </lineage>
</organism>
<dbReference type="AlphaFoldDB" id="A0A0W8G7B1"/>
<gene>
    <name evidence="2" type="ORF">ASZ90_001053</name>
</gene>
<accession>A0A0W8G7B1</accession>
<name>A0A0W8G7B1_9ZZZZ</name>
<evidence type="ECO:0000313" key="2">
    <source>
        <dbReference type="EMBL" id="KUG29060.1"/>
    </source>
</evidence>